<dbReference type="Pfam" id="PF00528">
    <property type="entry name" value="BPD_transp_1"/>
    <property type="match status" value="1"/>
</dbReference>
<evidence type="ECO:0000256" key="5">
    <source>
        <dbReference type="ARBA" id="ARBA00022692"/>
    </source>
</evidence>
<keyword evidence="7 8" id="KW-0472">Membrane</keyword>
<evidence type="ECO:0000256" key="7">
    <source>
        <dbReference type="ARBA" id="ARBA00023136"/>
    </source>
</evidence>
<evidence type="ECO:0000313" key="11">
    <source>
        <dbReference type="Proteomes" id="UP000005632"/>
    </source>
</evidence>
<reference evidence="10 11" key="1">
    <citation type="submission" date="2011-11" db="EMBL/GenBank/DDBJ databases">
        <title>Complete sequence of Spirochaeta sp. grapes.</title>
        <authorList>
            <consortium name="US DOE Joint Genome Institute"/>
            <person name="Lucas S."/>
            <person name="Han J."/>
            <person name="Lapidus A."/>
            <person name="Cheng J.-F."/>
            <person name="Goodwin L."/>
            <person name="Pitluck S."/>
            <person name="Peters L."/>
            <person name="Ovchinnikova G."/>
            <person name="Munk A.C."/>
            <person name="Detter J.C."/>
            <person name="Han C."/>
            <person name="Tapia R."/>
            <person name="Land M."/>
            <person name="Hauser L."/>
            <person name="Kyrpides N."/>
            <person name="Ivanova N."/>
            <person name="Pagani I."/>
            <person name="Ritalahtilisa K."/>
            <person name="Loeffler F."/>
            <person name="Woyke T."/>
        </authorList>
    </citation>
    <scope>NUCLEOTIDE SEQUENCE [LARGE SCALE GENOMIC DNA]</scope>
    <source>
        <strain evidence="11">ATCC BAA-1885 / DSM 22778 / Grapes</strain>
    </source>
</reference>
<evidence type="ECO:0000256" key="4">
    <source>
        <dbReference type="ARBA" id="ARBA00022475"/>
    </source>
</evidence>
<feature type="transmembrane region" description="Helical" evidence="8">
    <location>
        <begin position="108"/>
        <end position="129"/>
    </location>
</feature>
<feature type="domain" description="ABC transmembrane type-1" evidence="9">
    <location>
        <begin position="73"/>
        <end position="264"/>
    </location>
</feature>
<dbReference type="HOGENOM" id="CLU_016047_1_2_12"/>
<feature type="transmembrane region" description="Helical" evidence="8">
    <location>
        <begin position="141"/>
        <end position="163"/>
    </location>
</feature>
<dbReference type="RefSeq" id="WP_014271168.1">
    <property type="nucleotide sequence ID" value="NC_016633.1"/>
</dbReference>
<evidence type="ECO:0000256" key="8">
    <source>
        <dbReference type="RuleBase" id="RU363032"/>
    </source>
</evidence>
<dbReference type="Gene3D" id="1.10.3720.10">
    <property type="entry name" value="MetI-like"/>
    <property type="match status" value="1"/>
</dbReference>
<evidence type="ECO:0000256" key="2">
    <source>
        <dbReference type="ARBA" id="ARBA00020515"/>
    </source>
</evidence>
<feature type="transmembrane region" description="Helical" evidence="8">
    <location>
        <begin position="16"/>
        <end position="39"/>
    </location>
</feature>
<dbReference type="AlphaFoldDB" id="G8QUM0"/>
<comment type="similarity">
    <text evidence="8">Belongs to the binding-protein-dependent transport system permease family.</text>
</comment>
<dbReference type="OrthoDB" id="9794684at2"/>
<evidence type="ECO:0000259" key="9">
    <source>
        <dbReference type="PROSITE" id="PS50928"/>
    </source>
</evidence>
<dbReference type="InterPro" id="IPR000515">
    <property type="entry name" value="MetI-like"/>
</dbReference>
<dbReference type="eggNOG" id="COG0395">
    <property type="taxonomic scope" value="Bacteria"/>
</dbReference>
<evidence type="ECO:0000313" key="10">
    <source>
        <dbReference type="EMBL" id="AEV30328.1"/>
    </source>
</evidence>
<dbReference type="PANTHER" id="PTHR43744:SF8">
    <property type="entry name" value="SN-GLYCEROL-3-PHOSPHATE TRANSPORT SYSTEM PERMEASE PROTEIN UGPE"/>
    <property type="match status" value="1"/>
</dbReference>
<dbReference type="Proteomes" id="UP000005632">
    <property type="component" value="Chromosome"/>
</dbReference>
<organism evidence="10 11">
    <name type="scientific">Sphaerochaeta pleomorpha (strain ATCC BAA-1885 / DSM 22778 / Grapes)</name>
    <dbReference type="NCBI Taxonomy" id="158190"/>
    <lineage>
        <taxon>Bacteria</taxon>
        <taxon>Pseudomonadati</taxon>
        <taxon>Spirochaetota</taxon>
        <taxon>Spirochaetia</taxon>
        <taxon>Spirochaetales</taxon>
        <taxon>Sphaerochaetaceae</taxon>
        <taxon>Sphaerochaeta</taxon>
    </lineage>
</organism>
<accession>G8QUM0</accession>
<keyword evidence="11" id="KW-1185">Reference proteome</keyword>
<name>G8QUM0_SPHPG</name>
<keyword evidence="3 8" id="KW-0813">Transport</keyword>
<proteinExistence type="inferred from homology"/>
<gene>
    <name evidence="10" type="ordered locus">SpiGrapes_2567</name>
</gene>
<dbReference type="KEGG" id="sgp:SpiGrapes_2567"/>
<evidence type="ECO:0000256" key="1">
    <source>
        <dbReference type="ARBA" id="ARBA00004651"/>
    </source>
</evidence>
<evidence type="ECO:0000256" key="6">
    <source>
        <dbReference type="ARBA" id="ARBA00022989"/>
    </source>
</evidence>
<dbReference type="EMBL" id="CP003155">
    <property type="protein sequence ID" value="AEV30328.1"/>
    <property type="molecule type" value="Genomic_DNA"/>
</dbReference>
<dbReference type="GO" id="GO:0055085">
    <property type="term" value="P:transmembrane transport"/>
    <property type="evidence" value="ECO:0007669"/>
    <property type="project" value="InterPro"/>
</dbReference>
<comment type="subcellular location">
    <subcellularLocation>
        <location evidence="1 8">Cell membrane</location>
        <topology evidence="1 8">Multi-pass membrane protein</topology>
    </subcellularLocation>
</comment>
<keyword evidence="6 8" id="KW-1133">Transmembrane helix</keyword>
<dbReference type="PROSITE" id="PS50928">
    <property type="entry name" value="ABC_TM1"/>
    <property type="match status" value="1"/>
</dbReference>
<dbReference type="InterPro" id="IPR035906">
    <property type="entry name" value="MetI-like_sf"/>
</dbReference>
<dbReference type="GO" id="GO:0005886">
    <property type="term" value="C:plasma membrane"/>
    <property type="evidence" value="ECO:0007669"/>
    <property type="project" value="UniProtKB-SubCell"/>
</dbReference>
<protein>
    <recommendedName>
        <fullName evidence="2">sn-glycerol-3-phosphate transport system permease protein UgpE</fullName>
    </recommendedName>
</protein>
<evidence type="ECO:0000256" key="3">
    <source>
        <dbReference type="ARBA" id="ARBA00022448"/>
    </source>
</evidence>
<dbReference type="STRING" id="158190.SpiGrapes_2567"/>
<feature type="transmembrane region" description="Helical" evidence="8">
    <location>
        <begin position="243"/>
        <end position="264"/>
    </location>
</feature>
<dbReference type="PANTHER" id="PTHR43744">
    <property type="entry name" value="ABC TRANSPORTER PERMEASE PROTEIN MG189-RELATED-RELATED"/>
    <property type="match status" value="1"/>
</dbReference>
<keyword evidence="10" id="KW-0762">Sugar transport</keyword>
<feature type="transmembrane region" description="Helical" evidence="8">
    <location>
        <begin position="77"/>
        <end position="96"/>
    </location>
</feature>
<sequence length="279" mass="30798">MNHTQRKNRDTLEHPLYPVVFLIALVALVPFLLLILLSLKSPEGGLSSIRLIPDFNWGNFPNAWKAGKMGKAMANSFIMTSGGVILLIVLSSMAGYTIARFPSLLNKVIFAILLGCMMIPGIINTVPLYTLLIRMKGINTYWAMICVMATNSLPFSVFLYASFIRSIPISLEESAIIDGCSWFDAFWKITMPLLGPVTSSVVILQGVGMWNNYAQAVFFLQDQAHRNIPLAISLFFQQYGANWPLMAAAAFLGLLPAVLMFLVFQKYFISGITTGAIKG</sequence>
<dbReference type="CDD" id="cd06261">
    <property type="entry name" value="TM_PBP2"/>
    <property type="match status" value="1"/>
</dbReference>
<keyword evidence="5 8" id="KW-0812">Transmembrane</keyword>
<dbReference type="SUPFAM" id="SSF161098">
    <property type="entry name" value="MetI-like"/>
    <property type="match status" value="1"/>
</dbReference>
<keyword evidence="4" id="KW-1003">Cell membrane</keyword>